<feature type="domain" description="VOC" evidence="1">
    <location>
        <begin position="4"/>
        <end position="122"/>
    </location>
</feature>
<dbReference type="PROSITE" id="PS51819">
    <property type="entry name" value="VOC"/>
    <property type="match status" value="1"/>
</dbReference>
<dbReference type="InterPro" id="IPR037523">
    <property type="entry name" value="VOC_core"/>
</dbReference>
<organism evidence="2 3">
    <name type="scientific">Hoeflea halophila</name>
    <dbReference type="NCBI Taxonomy" id="714899"/>
    <lineage>
        <taxon>Bacteria</taxon>
        <taxon>Pseudomonadati</taxon>
        <taxon>Pseudomonadota</taxon>
        <taxon>Alphaproteobacteria</taxon>
        <taxon>Hyphomicrobiales</taxon>
        <taxon>Rhizobiaceae</taxon>
        <taxon>Hoeflea</taxon>
    </lineage>
</organism>
<dbReference type="GO" id="GO:0051213">
    <property type="term" value="F:dioxygenase activity"/>
    <property type="evidence" value="ECO:0007669"/>
    <property type="project" value="UniProtKB-KW"/>
</dbReference>
<dbReference type="InterPro" id="IPR004360">
    <property type="entry name" value="Glyas_Fos-R_dOase_dom"/>
</dbReference>
<dbReference type="EMBL" id="OCPC01000001">
    <property type="protein sequence ID" value="SOE09929.1"/>
    <property type="molecule type" value="Genomic_DNA"/>
</dbReference>
<dbReference type="OrthoDB" id="9798201at2"/>
<dbReference type="Proteomes" id="UP000219465">
    <property type="component" value="Unassembled WGS sequence"/>
</dbReference>
<dbReference type="Pfam" id="PF00903">
    <property type="entry name" value="Glyoxalase"/>
    <property type="match status" value="1"/>
</dbReference>
<proteinExistence type="predicted"/>
<sequence>MKTTSYYPVLITKKVGETCDFYVRKLGFEPAFESDWYVHLRSKTDPDINLAVLEQGHPTIPESDMPGSGVILNFEVEDVDAVYATAQAEGWMILKPLCDETFGQRHFIARDPSGTLIDVIRPIPPSAEYASMYSDDALPA</sequence>
<dbReference type="SUPFAM" id="SSF54593">
    <property type="entry name" value="Glyoxalase/Bleomycin resistance protein/Dihydroxybiphenyl dioxygenase"/>
    <property type="match status" value="1"/>
</dbReference>
<dbReference type="AlphaFoldDB" id="A0A286HRP6"/>
<keyword evidence="2" id="KW-0560">Oxidoreductase</keyword>
<name>A0A286HRP6_9HYPH</name>
<reference evidence="3" key="1">
    <citation type="submission" date="2017-08" db="EMBL/GenBank/DDBJ databases">
        <authorList>
            <person name="Varghese N."/>
            <person name="Submissions S."/>
        </authorList>
    </citation>
    <scope>NUCLEOTIDE SEQUENCE [LARGE SCALE GENOMIC DNA]</scope>
    <source>
        <strain evidence="3">KCTC 23107</strain>
    </source>
</reference>
<accession>A0A286HRP6</accession>
<evidence type="ECO:0000313" key="2">
    <source>
        <dbReference type="EMBL" id="SOE09929.1"/>
    </source>
</evidence>
<dbReference type="Gene3D" id="3.30.720.110">
    <property type="match status" value="1"/>
</dbReference>
<keyword evidence="3" id="KW-1185">Reference proteome</keyword>
<keyword evidence="2" id="KW-0223">Dioxygenase</keyword>
<dbReference type="InterPro" id="IPR029068">
    <property type="entry name" value="Glyas_Bleomycin-R_OHBP_Dase"/>
</dbReference>
<evidence type="ECO:0000259" key="1">
    <source>
        <dbReference type="PROSITE" id="PS51819"/>
    </source>
</evidence>
<dbReference type="RefSeq" id="WP_097105167.1">
    <property type="nucleotide sequence ID" value="NZ_OCPC01000001.1"/>
</dbReference>
<evidence type="ECO:0000313" key="3">
    <source>
        <dbReference type="Proteomes" id="UP000219465"/>
    </source>
</evidence>
<protein>
    <submittedName>
        <fullName evidence="2">Glyoxalase/bleomycin resistance protein/dioxygenase superfamily protein</fullName>
    </submittedName>
</protein>
<dbReference type="Gene3D" id="3.30.720.120">
    <property type="match status" value="1"/>
</dbReference>
<gene>
    <name evidence="2" type="ORF">SAMN05877838_0739</name>
</gene>